<proteinExistence type="inferred from homology"/>
<keyword evidence="2" id="KW-0808">Transferase</keyword>
<name>A0A1T4LMC8_9FUSO</name>
<dbReference type="PANTHER" id="PTHR18964">
    <property type="entry name" value="ROK (REPRESSOR, ORF, KINASE) FAMILY"/>
    <property type="match status" value="1"/>
</dbReference>
<dbReference type="InterPro" id="IPR043129">
    <property type="entry name" value="ATPase_NBD"/>
</dbReference>
<dbReference type="AlphaFoldDB" id="A0A1T4LMC8"/>
<dbReference type="Gene3D" id="3.30.420.40">
    <property type="match status" value="2"/>
</dbReference>
<accession>A0A1T4LMC8</accession>
<dbReference type="InterPro" id="IPR036390">
    <property type="entry name" value="WH_DNA-bd_sf"/>
</dbReference>
<dbReference type="OrthoDB" id="9796533at2"/>
<organism evidence="2 3">
    <name type="scientific">Cetobacterium ceti</name>
    <dbReference type="NCBI Taxonomy" id="180163"/>
    <lineage>
        <taxon>Bacteria</taxon>
        <taxon>Fusobacteriati</taxon>
        <taxon>Fusobacteriota</taxon>
        <taxon>Fusobacteriia</taxon>
        <taxon>Fusobacteriales</taxon>
        <taxon>Fusobacteriaceae</taxon>
        <taxon>Cetobacterium</taxon>
    </lineage>
</organism>
<keyword evidence="3" id="KW-1185">Reference proteome</keyword>
<comment type="similarity">
    <text evidence="1">Belongs to the ROK (NagC/XylR) family.</text>
</comment>
<dbReference type="RefSeq" id="WP_078693429.1">
    <property type="nucleotide sequence ID" value="NZ_FUWX01000006.1"/>
</dbReference>
<dbReference type="InterPro" id="IPR036388">
    <property type="entry name" value="WH-like_DNA-bd_sf"/>
</dbReference>
<dbReference type="EMBL" id="FUWX01000006">
    <property type="protein sequence ID" value="SJZ55688.1"/>
    <property type="molecule type" value="Genomic_DNA"/>
</dbReference>
<keyword evidence="2" id="KW-0418">Kinase</keyword>
<dbReference type="SUPFAM" id="SSF53067">
    <property type="entry name" value="Actin-like ATPase domain"/>
    <property type="match status" value="1"/>
</dbReference>
<evidence type="ECO:0000313" key="2">
    <source>
        <dbReference type="EMBL" id="SJZ55688.1"/>
    </source>
</evidence>
<dbReference type="Gene3D" id="1.10.10.10">
    <property type="entry name" value="Winged helix-like DNA-binding domain superfamily/Winged helix DNA-binding domain"/>
    <property type="match status" value="1"/>
</dbReference>
<dbReference type="SUPFAM" id="SSF46785">
    <property type="entry name" value="Winged helix' DNA-binding domain"/>
    <property type="match status" value="1"/>
</dbReference>
<evidence type="ECO:0000313" key="3">
    <source>
        <dbReference type="Proteomes" id="UP000191153"/>
    </source>
</evidence>
<sequence length="342" mass="39134">METNTIYQKREKLKNKYNLFKFISKVQTFTKLDISTGLNLSIPTVSKIVDDFLDENLILEIGYTEGGLGRKSTIYSYNSNAFYSVGVLFENTGIKLLIVNLNGNEVKKTILKNLILTEDNFEVILREINSFIEMFDFKELIKGIGLSFSAIKLNDENYKNLVEQLKVQLETYNKIDVFTDRIGKTGAICEYTKSNEKNFAFLNIGNHSDEVEIALVIEGRPLGNGKYAQNLSPDISTLSLIKEYENKTGKKIEDFHELFNETFLKNNSHTEIFNTYFDNISTLLKHIQIFSDVEKIIIGGSLAKYSKEIENLLPFKNLEFSETFEDSPLIGAAFLPLKEYFL</sequence>
<gene>
    <name evidence="2" type="ORF">SAMN02745174_00911</name>
</gene>
<reference evidence="2 3" key="1">
    <citation type="submission" date="2017-02" db="EMBL/GenBank/DDBJ databases">
        <authorList>
            <person name="Peterson S.W."/>
        </authorList>
    </citation>
    <scope>NUCLEOTIDE SEQUENCE [LARGE SCALE GENOMIC DNA]</scope>
    <source>
        <strain evidence="2 3">ATCC 700028</strain>
    </source>
</reference>
<dbReference type="GO" id="GO:0016301">
    <property type="term" value="F:kinase activity"/>
    <property type="evidence" value="ECO:0007669"/>
    <property type="project" value="UniProtKB-KW"/>
</dbReference>
<protein>
    <submittedName>
        <fullName evidence="2">Sugar kinase of the NBD/HSP70 family, may contain an N-terminal HTH domain</fullName>
    </submittedName>
</protein>
<dbReference type="Proteomes" id="UP000191153">
    <property type="component" value="Unassembled WGS sequence"/>
</dbReference>
<dbReference type="STRING" id="180163.SAMN02745174_00911"/>
<evidence type="ECO:0000256" key="1">
    <source>
        <dbReference type="ARBA" id="ARBA00006479"/>
    </source>
</evidence>
<dbReference type="PANTHER" id="PTHR18964:SF149">
    <property type="entry name" value="BIFUNCTIONAL UDP-N-ACETYLGLUCOSAMINE 2-EPIMERASE_N-ACETYLMANNOSAMINE KINASE"/>
    <property type="match status" value="1"/>
</dbReference>
<dbReference type="InterPro" id="IPR000600">
    <property type="entry name" value="ROK"/>
</dbReference>